<proteinExistence type="predicted"/>
<gene>
    <name evidence="1" type="ORF">CCAP1982_LOCUS9737</name>
</gene>
<reference evidence="1" key="1">
    <citation type="submission" date="2020-11" db="EMBL/GenBank/DDBJ databases">
        <authorList>
            <person name="Whitehead M."/>
        </authorList>
    </citation>
    <scope>NUCLEOTIDE SEQUENCE</scope>
    <source>
        <strain evidence="1">EGII</strain>
    </source>
</reference>
<dbReference type="AlphaFoldDB" id="A0A811UQ52"/>
<sequence>MSSPIETFVAKQETCAEDEPPVKIQPNTVSWDRRAFIEGVRRLEGPNVDLKNRRM</sequence>
<accession>A0A811UQ52</accession>
<comment type="caution">
    <text evidence="1">The sequence shown here is derived from an EMBL/GenBank/DDBJ whole genome shotgun (WGS) entry which is preliminary data.</text>
</comment>
<dbReference type="Proteomes" id="UP000606786">
    <property type="component" value="Unassembled WGS sequence"/>
</dbReference>
<evidence type="ECO:0000313" key="2">
    <source>
        <dbReference type="Proteomes" id="UP000606786"/>
    </source>
</evidence>
<protein>
    <submittedName>
        <fullName evidence="1">(Mediterranean fruit fly) hypothetical protein</fullName>
    </submittedName>
</protein>
<dbReference type="EMBL" id="CAJHJT010000023">
    <property type="protein sequence ID" value="CAD7001239.1"/>
    <property type="molecule type" value="Genomic_DNA"/>
</dbReference>
<keyword evidence="2" id="KW-1185">Reference proteome</keyword>
<name>A0A811UQ52_CERCA</name>
<evidence type="ECO:0000313" key="1">
    <source>
        <dbReference type="EMBL" id="CAD7001239.1"/>
    </source>
</evidence>
<organism evidence="1 2">
    <name type="scientific">Ceratitis capitata</name>
    <name type="common">Mediterranean fruit fly</name>
    <name type="synonym">Tephritis capitata</name>
    <dbReference type="NCBI Taxonomy" id="7213"/>
    <lineage>
        <taxon>Eukaryota</taxon>
        <taxon>Metazoa</taxon>
        <taxon>Ecdysozoa</taxon>
        <taxon>Arthropoda</taxon>
        <taxon>Hexapoda</taxon>
        <taxon>Insecta</taxon>
        <taxon>Pterygota</taxon>
        <taxon>Neoptera</taxon>
        <taxon>Endopterygota</taxon>
        <taxon>Diptera</taxon>
        <taxon>Brachycera</taxon>
        <taxon>Muscomorpha</taxon>
        <taxon>Tephritoidea</taxon>
        <taxon>Tephritidae</taxon>
        <taxon>Ceratitis</taxon>
        <taxon>Ceratitis</taxon>
    </lineage>
</organism>